<evidence type="ECO:0000256" key="2">
    <source>
        <dbReference type="SAM" id="SignalP"/>
    </source>
</evidence>
<reference evidence="3 4" key="1">
    <citation type="journal article" date="2008" name="Science">
        <title>The Physcomitrella genome reveals evolutionary insights into the conquest of land by plants.</title>
        <authorList>
            <person name="Rensing S."/>
            <person name="Lang D."/>
            <person name="Zimmer A."/>
            <person name="Terry A."/>
            <person name="Salamov A."/>
            <person name="Shapiro H."/>
            <person name="Nishiyama T."/>
            <person name="Perroud P.-F."/>
            <person name="Lindquist E."/>
            <person name="Kamisugi Y."/>
            <person name="Tanahashi T."/>
            <person name="Sakakibara K."/>
            <person name="Fujita T."/>
            <person name="Oishi K."/>
            <person name="Shin-I T."/>
            <person name="Kuroki Y."/>
            <person name="Toyoda A."/>
            <person name="Suzuki Y."/>
            <person name="Hashimoto A."/>
            <person name="Yamaguchi K."/>
            <person name="Sugano A."/>
            <person name="Kohara Y."/>
            <person name="Fujiyama A."/>
            <person name="Anterola A."/>
            <person name="Aoki S."/>
            <person name="Ashton N."/>
            <person name="Barbazuk W.B."/>
            <person name="Barker E."/>
            <person name="Bennetzen J."/>
            <person name="Bezanilla M."/>
            <person name="Blankenship R."/>
            <person name="Cho S.H."/>
            <person name="Dutcher S."/>
            <person name="Estelle M."/>
            <person name="Fawcett J.A."/>
            <person name="Gundlach H."/>
            <person name="Hanada K."/>
            <person name="Heyl A."/>
            <person name="Hicks K.A."/>
            <person name="Hugh J."/>
            <person name="Lohr M."/>
            <person name="Mayer K."/>
            <person name="Melkozernov A."/>
            <person name="Murata T."/>
            <person name="Nelson D."/>
            <person name="Pils B."/>
            <person name="Prigge M."/>
            <person name="Reiss B."/>
            <person name="Renner T."/>
            <person name="Rombauts S."/>
            <person name="Rushton P."/>
            <person name="Sanderfoot A."/>
            <person name="Schween G."/>
            <person name="Shiu S.-H."/>
            <person name="Stueber K."/>
            <person name="Theodoulou F.L."/>
            <person name="Tu H."/>
            <person name="Van de Peer Y."/>
            <person name="Verrier P.J."/>
            <person name="Waters E."/>
            <person name="Wood A."/>
            <person name="Yang L."/>
            <person name="Cove D."/>
            <person name="Cuming A."/>
            <person name="Hasebe M."/>
            <person name="Lucas S."/>
            <person name="Mishler D.B."/>
            <person name="Reski R."/>
            <person name="Grigoriev I."/>
            <person name="Quatrano R.S."/>
            <person name="Boore J.L."/>
        </authorList>
    </citation>
    <scope>NUCLEOTIDE SEQUENCE [LARGE SCALE GENOMIC DNA]</scope>
    <source>
        <strain evidence="3 4">cv. Gransden 2004</strain>
    </source>
</reference>
<dbReference type="EMBL" id="ABEU02000016">
    <property type="status" value="NOT_ANNOTATED_CDS"/>
    <property type="molecule type" value="Genomic_DNA"/>
</dbReference>
<keyword evidence="4" id="KW-1185">Reference proteome</keyword>
<name>A0A7I4EY97_PHYPA</name>
<dbReference type="Proteomes" id="UP000006727">
    <property type="component" value="Chromosome 16"/>
</dbReference>
<organism evidence="3 4">
    <name type="scientific">Physcomitrium patens</name>
    <name type="common">Spreading-leaved earth moss</name>
    <name type="synonym">Physcomitrella patens</name>
    <dbReference type="NCBI Taxonomy" id="3218"/>
    <lineage>
        <taxon>Eukaryota</taxon>
        <taxon>Viridiplantae</taxon>
        <taxon>Streptophyta</taxon>
        <taxon>Embryophyta</taxon>
        <taxon>Bryophyta</taxon>
        <taxon>Bryophytina</taxon>
        <taxon>Bryopsida</taxon>
        <taxon>Funariidae</taxon>
        <taxon>Funariales</taxon>
        <taxon>Funariaceae</taxon>
        <taxon>Physcomitrium</taxon>
    </lineage>
</organism>
<evidence type="ECO:0000313" key="4">
    <source>
        <dbReference type="Proteomes" id="UP000006727"/>
    </source>
</evidence>
<feature type="signal peptide" evidence="2">
    <location>
        <begin position="1"/>
        <end position="18"/>
    </location>
</feature>
<evidence type="ECO:0008006" key="5">
    <source>
        <dbReference type="Google" id="ProtNLM"/>
    </source>
</evidence>
<reference evidence="3" key="3">
    <citation type="submission" date="2020-12" db="UniProtKB">
        <authorList>
            <consortium name="EnsemblPlants"/>
        </authorList>
    </citation>
    <scope>IDENTIFICATION</scope>
</reference>
<dbReference type="Gramene" id="Pp3c16_18000V3.2">
    <property type="protein sequence ID" value="PAC:32983796.CDS.1"/>
    <property type="gene ID" value="Pp3c16_18000"/>
</dbReference>
<evidence type="ECO:0000313" key="3">
    <source>
        <dbReference type="EnsemblPlants" id="PAC:32983796.CDS.1"/>
    </source>
</evidence>
<accession>A0A7I4EY97</accession>
<protein>
    <recommendedName>
        <fullName evidence="5">Bifunctional inhibitor/plant lipid transfer protein/seed storage helical domain-containing protein</fullName>
    </recommendedName>
</protein>
<proteinExistence type="predicted"/>
<evidence type="ECO:0000256" key="1">
    <source>
        <dbReference type="SAM" id="MobiDB-lite"/>
    </source>
</evidence>
<keyword evidence="2" id="KW-0732">Signal</keyword>
<feature type="region of interest" description="Disordered" evidence="1">
    <location>
        <begin position="54"/>
        <end position="83"/>
    </location>
</feature>
<reference evidence="3 4" key="2">
    <citation type="journal article" date="2018" name="Plant J.">
        <title>The Physcomitrella patens chromosome-scale assembly reveals moss genome structure and evolution.</title>
        <authorList>
            <person name="Lang D."/>
            <person name="Ullrich K.K."/>
            <person name="Murat F."/>
            <person name="Fuchs J."/>
            <person name="Jenkins J."/>
            <person name="Haas F.B."/>
            <person name="Piednoel M."/>
            <person name="Gundlach H."/>
            <person name="Van Bel M."/>
            <person name="Meyberg R."/>
            <person name="Vives C."/>
            <person name="Morata J."/>
            <person name="Symeonidi A."/>
            <person name="Hiss M."/>
            <person name="Muchero W."/>
            <person name="Kamisugi Y."/>
            <person name="Saleh O."/>
            <person name="Blanc G."/>
            <person name="Decker E.L."/>
            <person name="van Gessel N."/>
            <person name="Grimwood J."/>
            <person name="Hayes R.D."/>
            <person name="Graham S.W."/>
            <person name="Gunter L.E."/>
            <person name="McDaniel S.F."/>
            <person name="Hoernstein S.N.W."/>
            <person name="Larsson A."/>
            <person name="Li F.W."/>
            <person name="Perroud P.F."/>
            <person name="Phillips J."/>
            <person name="Ranjan P."/>
            <person name="Rokshar D.S."/>
            <person name="Rothfels C.J."/>
            <person name="Schneider L."/>
            <person name="Shu S."/>
            <person name="Stevenson D.W."/>
            <person name="Thummler F."/>
            <person name="Tillich M."/>
            <person name="Villarreal Aguilar J.C."/>
            <person name="Widiez T."/>
            <person name="Wong G.K."/>
            <person name="Wymore A."/>
            <person name="Zhang Y."/>
            <person name="Zimmer A.D."/>
            <person name="Quatrano R.S."/>
            <person name="Mayer K.F.X."/>
            <person name="Goodstein D."/>
            <person name="Casacuberta J.M."/>
            <person name="Vandepoele K."/>
            <person name="Reski R."/>
            <person name="Cuming A.C."/>
            <person name="Tuskan G.A."/>
            <person name="Maumus F."/>
            <person name="Salse J."/>
            <person name="Schmutz J."/>
            <person name="Rensing S.A."/>
        </authorList>
    </citation>
    <scope>NUCLEOTIDE SEQUENCE [LARGE SCALE GENOMIC DNA]</scope>
    <source>
        <strain evidence="3 4">cv. Gransden 2004</strain>
    </source>
</reference>
<dbReference type="AlphaFoldDB" id="A0A7I4EY97"/>
<feature type="compositionally biased region" description="Polar residues" evidence="1">
    <location>
        <begin position="54"/>
        <end position="76"/>
    </location>
</feature>
<dbReference type="EnsemblPlants" id="Pp3c16_18000V3.2">
    <property type="protein sequence ID" value="PAC:32983796.CDS.1"/>
    <property type="gene ID" value="Pp3c16_18000"/>
</dbReference>
<sequence>MSLASIYCLYILQSCVNSLTGIPGDPTKVSDSHQSCLSATEVFNDFRASSTYQPETCQRQTQSASQRLVEQTQLNMQEMRRDS</sequence>
<feature type="chain" id="PRO_5029711560" description="Bifunctional inhibitor/plant lipid transfer protein/seed storage helical domain-containing protein" evidence="2">
    <location>
        <begin position="19"/>
        <end position="83"/>
    </location>
</feature>